<evidence type="ECO:0000256" key="3">
    <source>
        <dbReference type="ARBA" id="ARBA00022898"/>
    </source>
</evidence>
<dbReference type="Gene3D" id="3.90.1150.10">
    <property type="entry name" value="Aspartate Aminotransferase, domain 1"/>
    <property type="match status" value="1"/>
</dbReference>
<comment type="caution">
    <text evidence="5">The sequence shown here is derived from an EMBL/GenBank/DDBJ whole genome shotgun (WGS) entry which is preliminary data.</text>
</comment>
<name>A0ABU5EAZ2_9PROT</name>
<dbReference type="PIRSF" id="PIRSF000521">
    <property type="entry name" value="Transaminase_4ab_Lys_Orn"/>
    <property type="match status" value="1"/>
</dbReference>
<reference evidence="5 6" key="1">
    <citation type="journal article" date="2016" name="Antonie Van Leeuwenhoek">
        <title>Dongia soli sp. nov., isolated from soil from Dokdo, Korea.</title>
        <authorList>
            <person name="Kim D.U."/>
            <person name="Lee H."/>
            <person name="Kim H."/>
            <person name="Kim S.G."/>
            <person name="Ka J.O."/>
        </authorList>
    </citation>
    <scope>NUCLEOTIDE SEQUENCE [LARGE SCALE GENOMIC DNA]</scope>
    <source>
        <strain evidence="5 6">D78</strain>
    </source>
</reference>
<dbReference type="Proteomes" id="UP001279642">
    <property type="component" value="Unassembled WGS sequence"/>
</dbReference>
<evidence type="ECO:0000313" key="5">
    <source>
        <dbReference type="EMBL" id="MDY0883516.1"/>
    </source>
</evidence>
<dbReference type="PROSITE" id="PS00600">
    <property type="entry name" value="AA_TRANSFER_CLASS_3"/>
    <property type="match status" value="1"/>
</dbReference>
<evidence type="ECO:0000313" key="6">
    <source>
        <dbReference type="Proteomes" id="UP001279642"/>
    </source>
</evidence>
<dbReference type="InterPro" id="IPR015422">
    <property type="entry name" value="PyrdxlP-dep_Trfase_small"/>
</dbReference>
<dbReference type="CDD" id="cd00610">
    <property type="entry name" value="OAT_like"/>
    <property type="match status" value="1"/>
</dbReference>
<evidence type="ECO:0000256" key="2">
    <source>
        <dbReference type="ARBA" id="ARBA00008954"/>
    </source>
</evidence>
<dbReference type="PANTHER" id="PTHR43094">
    <property type="entry name" value="AMINOTRANSFERASE"/>
    <property type="match status" value="1"/>
</dbReference>
<sequence length="443" mass="47727">MSYLFPRDMKTTPPTILRGEGSYLIDDQGRRYLDASGGPAVSCLGHNHPAVTAAIQQQAAAVSYAYSLFFTTPVIEELAETLVTQAPAGIEKAFFVSGGSEAVEAALKLARQYFLEIGQPSRHRFIARRRSYHGNTLGALALGGDTVRRQPYEPLLQSVTHIAPCYEYRDRRPDESAEAYGLRVADELEAAILAQGPENVAAFFCEPVVGASLGCAPAVPGYLKRIRDICDRYGVLLVFDEVMCGMGRTGHMYACLEDGVTPDIITTAKGLGGGYMPIGGLLIHGRIYRAIAEGSGALKHGHTYAGHTLACAGALAVQKVIAEEGLLAQVREQGAKLTARLQDRFGQHPHIGDIRGRGLFLGLELVADRESKACFDPAKRIWLKIRQTAMEQGLMCYPSGGCVDGRNGDHIVLAPPYNITDSQLDELVDKLSLAIGQVLGRGA</sequence>
<dbReference type="InterPro" id="IPR015421">
    <property type="entry name" value="PyrdxlP-dep_Trfase_major"/>
</dbReference>
<keyword evidence="5" id="KW-0808">Transferase</keyword>
<organism evidence="5 6">
    <name type="scientific">Dongia soli</name>
    <dbReference type="NCBI Taxonomy" id="600628"/>
    <lineage>
        <taxon>Bacteria</taxon>
        <taxon>Pseudomonadati</taxon>
        <taxon>Pseudomonadota</taxon>
        <taxon>Alphaproteobacteria</taxon>
        <taxon>Rhodospirillales</taxon>
        <taxon>Dongiaceae</taxon>
        <taxon>Dongia</taxon>
    </lineage>
</organism>
<dbReference type="GO" id="GO:0008483">
    <property type="term" value="F:transaminase activity"/>
    <property type="evidence" value="ECO:0007669"/>
    <property type="project" value="UniProtKB-KW"/>
</dbReference>
<evidence type="ECO:0000256" key="4">
    <source>
        <dbReference type="RuleBase" id="RU003560"/>
    </source>
</evidence>
<comment type="similarity">
    <text evidence="2 4">Belongs to the class-III pyridoxal-phosphate-dependent aminotransferase family.</text>
</comment>
<comment type="cofactor">
    <cofactor evidence="1">
        <name>pyridoxal 5'-phosphate</name>
        <dbReference type="ChEBI" id="CHEBI:597326"/>
    </cofactor>
</comment>
<dbReference type="Pfam" id="PF00202">
    <property type="entry name" value="Aminotran_3"/>
    <property type="match status" value="1"/>
</dbReference>
<dbReference type="SUPFAM" id="SSF53383">
    <property type="entry name" value="PLP-dependent transferases"/>
    <property type="match status" value="1"/>
</dbReference>
<proteinExistence type="inferred from homology"/>
<protein>
    <submittedName>
        <fullName evidence="5">Aspartate aminotransferase family protein</fullName>
    </submittedName>
</protein>
<gene>
    <name evidence="5" type="ORF">SMD27_11730</name>
</gene>
<dbReference type="RefSeq" id="WP_320508548.1">
    <property type="nucleotide sequence ID" value="NZ_JAXCLW010000002.1"/>
</dbReference>
<dbReference type="Gene3D" id="3.40.640.10">
    <property type="entry name" value="Type I PLP-dependent aspartate aminotransferase-like (Major domain)"/>
    <property type="match status" value="1"/>
</dbReference>
<dbReference type="NCBIfam" id="NF005685">
    <property type="entry name" value="PRK07483.1"/>
    <property type="match status" value="1"/>
</dbReference>
<dbReference type="InterPro" id="IPR005814">
    <property type="entry name" value="Aminotrans_3"/>
</dbReference>
<keyword evidence="6" id="KW-1185">Reference proteome</keyword>
<dbReference type="InterPro" id="IPR049704">
    <property type="entry name" value="Aminotrans_3_PPA_site"/>
</dbReference>
<accession>A0ABU5EAZ2</accession>
<dbReference type="InterPro" id="IPR015424">
    <property type="entry name" value="PyrdxlP-dep_Trfase"/>
</dbReference>
<dbReference type="PANTHER" id="PTHR43094:SF1">
    <property type="entry name" value="AMINOTRANSFERASE CLASS-III"/>
    <property type="match status" value="1"/>
</dbReference>
<keyword evidence="3 4" id="KW-0663">Pyridoxal phosphate</keyword>
<evidence type="ECO:0000256" key="1">
    <source>
        <dbReference type="ARBA" id="ARBA00001933"/>
    </source>
</evidence>
<dbReference type="EMBL" id="JAXCLW010000002">
    <property type="protein sequence ID" value="MDY0883516.1"/>
    <property type="molecule type" value="Genomic_DNA"/>
</dbReference>
<keyword evidence="5" id="KW-0032">Aminotransferase</keyword>